<dbReference type="InterPro" id="IPR050273">
    <property type="entry name" value="GppA/Ppx_hydrolase"/>
</dbReference>
<keyword evidence="1 4" id="KW-0378">Hydrolase</keyword>
<dbReference type="Pfam" id="PF02541">
    <property type="entry name" value="Ppx-GppA"/>
    <property type="match status" value="1"/>
</dbReference>
<dbReference type="OrthoDB" id="9807195at2"/>
<dbReference type="EMBL" id="CP036434">
    <property type="protein sequence ID" value="QDV09100.1"/>
    <property type="molecule type" value="Genomic_DNA"/>
</dbReference>
<dbReference type="GO" id="GO:0006798">
    <property type="term" value="P:polyphosphate catabolic process"/>
    <property type="evidence" value="ECO:0007669"/>
    <property type="project" value="TreeGrafter"/>
</dbReference>
<organism evidence="4 5">
    <name type="scientific">Saltatorellus ferox</name>
    <dbReference type="NCBI Taxonomy" id="2528018"/>
    <lineage>
        <taxon>Bacteria</taxon>
        <taxon>Pseudomonadati</taxon>
        <taxon>Planctomycetota</taxon>
        <taxon>Planctomycetia</taxon>
        <taxon>Planctomycetia incertae sedis</taxon>
        <taxon>Saltatorellus</taxon>
    </lineage>
</organism>
<dbReference type="Proteomes" id="UP000320390">
    <property type="component" value="Chromosome"/>
</dbReference>
<dbReference type="PANTHER" id="PTHR30005">
    <property type="entry name" value="EXOPOLYPHOSPHATASE"/>
    <property type="match status" value="1"/>
</dbReference>
<dbReference type="SUPFAM" id="SSF109604">
    <property type="entry name" value="HD-domain/PDEase-like"/>
    <property type="match status" value="1"/>
</dbReference>
<dbReference type="FunFam" id="3.30.420.150:FF:000001">
    <property type="entry name" value="Guanosine-5'-triphosphate,3'-diphosphate pyrophosphatase"/>
    <property type="match status" value="1"/>
</dbReference>
<protein>
    <submittedName>
        <fullName evidence="4">Exopolyphosphatase</fullName>
        <ecNumber evidence="4">3.6.1.11</ecNumber>
    </submittedName>
</protein>
<dbReference type="AlphaFoldDB" id="A0A518EYD1"/>
<dbReference type="InterPro" id="IPR030673">
    <property type="entry name" value="PyroPPase_GppA_Ppx"/>
</dbReference>
<dbReference type="CDD" id="cd24053">
    <property type="entry name" value="ASKHA_NBD_EcPPX-GppA-like"/>
    <property type="match status" value="1"/>
</dbReference>
<dbReference type="InterPro" id="IPR003695">
    <property type="entry name" value="Ppx_GppA_N"/>
</dbReference>
<dbReference type="PIRSF" id="PIRSF001267">
    <property type="entry name" value="Pyrophosphatase_GppA_Ppx"/>
    <property type="match status" value="1"/>
</dbReference>
<dbReference type="PANTHER" id="PTHR30005:SF14">
    <property type="entry name" value="EXOPOLYPHOSPHATASE"/>
    <property type="match status" value="1"/>
</dbReference>
<dbReference type="EC" id="3.6.1.11" evidence="4"/>
<dbReference type="Pfam" id="PF21447">
    <property type="entry name" value="Ppx-GppA_III"/>
    <property type="match status" value="1"/>
</dbReference>
<dbReference type="InterPro" id="IPR048950">
    <property type="entry name" value="Ppx_GppA_C"/>
</dbReference>
<dbReference type="RefSeq" id="WP_145202907.1">
    <property type="nucleotide sequence ID" value="NZ_CP036434.1"/>
</dbReference>
<feature type="domain" description="Ppx/GppA phosphatase C-terminal" evidence="3">
    <location>
        <begin position="313"/>
        <end position="485"/>
    </location>
</feature>
<evidence type="ECO:0000256" key="1">
    <source>
        <dbReference type="ARBA" id="ARBA00022801"/>
    </source>
</evidence>
<dbReference type="InterPro" id="IPR043129">
    <property type="entry name" value="ATPase_NBD"/>
</dbReference>
<gene>
    <name evidence="4" type="primary">ppx</name>
    <name evidence="4" type="ORF">Poly30_46570</name>
</gene>
<sequence>MRNALLDQLALAAVDLGSNSFHLVVAREIDGRPHVIDKLRERVALAEGLQPGRGLDTVVQARALDTLERFGERLKVVPQHRIRAVGTATFRRVRDGGAFLRLASEALGAPIEVLPGREEARLVYLGVAQDLGDTEERRLVVDIGGGSTECMIGTRFACHSGDSLTMGCVTWSKRFFPGGRMTAEAFAQAELAARVELEPIAQIYHSENWEHAVGSSGTIRAVGAILEGLGITGGEITRSGLKKLKAKLIEIELCDHLELVGMRPDRRHVLAGGVAVLRAVFKSLGIESMTPSAGALREGVLHDHLGRIHHEDVREASALAFMERMGLDTGHGRRCRETAESLFDQVAVSLGLQPTDRTLLGLAALLHTIGLMVSHAGYHKHGAYLAENADLAGFSRQDRQQLAVLIRGQRRRLRPDLLAGQPRDRMHALRCLLPLLRIALRLRRDRTNRQLPPIQLRASGSRFHLKFPEGWLALHPLTSADLVREAQQLDAFGIVLAVK</sequence>
<keyword evidence="5" id="KW-1185">Reference proteome</keyword>
<dbReference type="Gene3D" id="1.10.3210.10">
    <property type="entry name" value="Hypothetical protein af1432"/>
    <property type="match status" value="1"/>
</dbReference>
<dbReference type="SUPFAM" id="SSF53067">
    <property type="entry name" value="Actin-like ATPase domain"/>
    <property type="match status" value="2"/>
</dbReference>
<evidence type="ECO:0000313" key="4">
    <source>
        <dbReference type="EMBL" id="QDV09100.1"/>
    </source>
</evidence>
<evidence type="ECO:0000313" key="5">
    <source>
        <dbReference type="Proteomes" id="UP000320390"/>
    </source>
</evidence>
<reference evidence="4 5" key="1">
    <citation type="submission" date="2019-02" db="EMBL/GenBank/DDBJ databases">
        <title>Deep-cultivation of Planctomycetes and their phenomic and genomic characterization uncovers novel biology.</title>
        <authorList>
            <person name="Wiegand S."/>
            <person name="Jogler M."/>
            <person name="Boedeker C."/>
            <person name="Pinto D."/>
            <person name="Vollmers J."/>
            <person name="Rivas-Marin E."/>
            <person name="Kohn T."/>
            <person name="Peeters S.H."/>
            <person name="Heuer A."/>
            <person name="Rast P."/>
            <person name="Oberbeckmann S."/>
            <person name="Bunk B."/>
            <person name="Jeske O."/>
            <person name="Meyerdierks A."/>
            <person name="Storesund J.E."/>
            <person name="Kallscheuer N."/>
            <person name="Luecker S."/>
            <person name="Lage O.M."/>
            <person name="Pohl T."/>
            <person name="Merkel B.J."/>
            <person name="Hornburger P."/>
            <person name="Mueller R.-W."/>
            <person name="Bruemmer F."/>
            <person name="Labrenz M."/>
            <person name="Spormann A.M."/>
            <person name="Op den Camp H."/>
            <person name="Overmann J."/>
            <person name="Amann R."/>
            <person name="Jetten M.S.M."/>
            <person name="Mascher T."/>
            <person name="Medema M.H."/>
            <person name="Devos D.P."/>
            <person name="Kaster A.-K."/>
            <person name="Ovreas L."/>
            <person name="Rohde M."/>
            <person name="Galperin M.Y."/>
            <person name="Jogler C."/>
        </authorList>
    </citation>
    <scope>NUCLEOTIDE SEQUENCE [LARGE SCALE GENOMIC DNA]</scope>
    <source>
        <strain evidence="4 5">Poly30</strain>
    </source>
</reference>
<dbReference type="Gene3D" id="3.30.420.40">
    <property type="match status" value="1"/>
</dbReference>
<proteinExistence type="predicted"/>
<name>A0A518EYD1_9BACT</name>
<evidence type="ECO:0000259" key="2">
    <source>
        <dbReference type="Pfam" id="PF02541"/>
    </source>
</evidence>
<dbReference type="Gene3D" id="3.30.420.150">
    <property type="entry name" value="Exopolyphosphatase. Domain 2"/>
    <property type="match status" value="1"/>
</dbReference>
<dbReference type="GO" id="GO:0004309">
    <property type="term" value="F:exopolyphosphatase activity"/>
    <property type="evidence" value="ECO:0007669"/>
    <property type="project" value="UniProtKB-EC"/>
</dbReference>
<feature type="domain" description="Ppx/GppA phosphatase N-terminal" evidence="2">
    <location>
        <begin position="24"/>
        <end position="306"/>
    </location>
</feature>
<accession>A0A518EYD1</accession>
<evidence type="ECO:0000259" key="3">
    <source>
        <dbReference type="Pfam" id="PF21447"/>
    </source>
</evidence>